<dbReference type="Proteomes" id="UP001276659">
    <property type="component" value="Unassembled WGS sequence"/>
</dbReference>
<dbReference type="InterPro" id="IPR025494">
    <property type="entry name" value="DUF4385"/>
</dbReference>
<dbReference type="Pfam" id="PF14328">
    <property type="entry name" value="DUF4385"/>
    <property type="match status" value="1"/>
</dbReference>
<keyword evidence="3" id="KW-1185">Reference proteome</keyword>
<evidence type="ECO:0000313" key="3">
    <source>
        <dbReference type="Proteomes" id="UP001276659"/>
    </source>
</evidence>
<reference evidence="2" key="1">
    <citation type="submission" date="2022-11" db="EMBL/GenBank/DDBJ databases">
        <title>Chromosomal genome sequence assembly and mating type (MAT) locus characterization of the leprose asexual lichenized fungus Lepraria neglecta (Nyl.) Erichsen.</title>
        <authorList>
            <person name="Allen J.L."/>
            <person name="Pfeffer B."/>
        </authorList>
    </citation>
    <scope>NUCLEOTIDE SEQUENCE</scope>
    <source>
        <strain evidence="2">Allen 5258</strain>
    </source>
</reference>
<protein>
    <recommendedName>
        <fullName evidence="4">DUF4385 multi-domain protein</fullName>
    </recommendedName>
</protein>
<dbReference type="AlphaFoldDB" id="A0AAD9ZBH4"/>
<sequence>MGNLQDWTRRNRPRTSSAALWDAFLTYEREDDFVGMDMCRKFIQMGMTRARRYANHKNGRKYGADGNVIEFGEAEDWEGRKEKEEASMIFREVWERARNHEGYQMKKKEFLKEQKEWDKDQTRKEAPEEKGKKRKRKEEDEEK</sequence>
<evidence type="ECO:0008006" key="4">
    <source>
        <dbReference type="Google" id="ProtNLM"/>
    </source>
</evidence>
<proteinExistence type="predicted"/>
<comment type="caution">
    <text evidence="2">The sequence shown here is derived from an EMBL/GenBank/DDBJ whole genome shotgun (WGS) entry which is preliminary data.</text>
</comment>
<accession>A0AAD9ZBH4</accession>
<name>A0AAD9ZBH4_9LECA</name>
<gene>
    <name evidence="2" type="ORF">OEA41_001857</name>
</gene>
<evidence type="ECO:0000313" key="2">
    <source>
        <dbReference type="EMBL" id="KAK3174611.1"/>
    </source>
</evidence>
<feature type="region of interest" description="Disordered" evidence="1">
    <location>
        <begin position="109"/>
        <end position="143"/>
    </location>
</feature>
<dbReference type="EMBL" id="JASNWA010000006">
    <property type="protein sequence ID" value="KAK3174611.1"/>
    <property type="molecule type" value="Genomic_DNA"/>
</dbReference>
<feature type="compositionally biased region" description="Basic and acidic residues" evidence="1">
    <location>
        <begin position="109"/>
        <end position="131"/>
    </location>
</feature>
<evidence type="ECO:0000256" key="1">
    <source>
        <dbReference type="SAM" id="MobiDB-lite"/>
    </source>
</evidence>
<organism evidence="2 3">
    <name type="scientific">Lepraria neglecta</name>
    <dbReference type="NCBI Taxonomy" id="209136"/>
    <lineage>
        <taxon>Eukaryota</taxon>
        <taxon>Fungi</taxon>
        <taxon>Dikarya</taxon>
        <taxon>Ascomycota</taxon>
        <taxon>Pezizomycotina</taxon>
        <taxon>Lecanoromycetes</taxon>
        <taxon>OSLEUM clade</taxon>
        <taxon>Lecanoromycetidae</taxon>
        <taxon>Lecanorales</taxon>
        <taxon>Lecanorineae</taxon>
        <taxon>Stereocaulaceae</taxon>
        <taxon>Lepraria</taxon>
    </lineage>
</organism>